<dbReference type="RefSeq" id="WP_377126253.1">
    <property type="nucleotide sequence ID" value="NZ_JBHRSD010000029.1"/>
</dbReference>
<feature type="transmembrane region" description="Helical" evidence="1">
    <location>
        <begin position="41"/>
        <end position="59"/>
    </location>
</feature>
<feature type="transmembrane region" description="Helical" evidence="1">
    <location>
        <begin position="66"/>
        <end position="84"/>
    </location>
</feature>
<dbReference type="EMBL" id="JBHRSD010000029">
    <property type="protein sequence ID" value="MFC3033931.1"/>
    <property type="molecule type" value="Genomic_DNA"/>
</dbReference>
<keyword evidence="1" id="KW-0472">Membrane</keyword>
<evidence type="ECO:0000313" key="3">
    <source>
        <dbReference type="Proteomes" id="UP001595453"/>
    </source>
</evidence>
<reference evidence="3" key="1">
    <citation type="journal article" date="2019" name="Int. J. Syst. Evol. Microbiol.">
        <title>The Global Catalogue of Microorganisms (GCM) 10K type strain sequencing project: providing services to taxonomists for standard genome sequencing and annotation.</title>
        <authorList>
            <consortium name="The Broad Institute Genomics Platform"/>
            <consortium name="The Broad Institute Genome Sequencing Center for Infectious Disease"/>
            <person name="Wu L."/>
            <person name="Ma J."/>
        </authorList>
    </citation>
    <scope>NUCLEOTIDE SEQUENCE [LARGE SCALE GENOMIC DNA]</scope>
    <source>
        <strain evidence="3">KCTC 42730</strain>
    </source>
</reference>
<evidence type="ECO:0000256" key="1">
    <source>
        <dbReference type="SAM" id="Phobius"/>
    </source>
</evidence>
<feature type="transmembrane region" description="Helical" evidence="1">
    <location>
        <begin position="16"/>
        <end position="35"/>
    </location>
</feature>
<feature type="transmembrane region" description="Helical" evidence="1">
    <location>
        <begin position="90"/>
        <end position="109"/>
    </location>
</feature>
<gene>
    <name evidence="2" type="ORF">ACFOEE_15535</name>
</gene>
<keyword evidence="1" id="KW-0812">Transmembrane</keyword>
<dbReference type="Proteomes" id="UP001595453">
    <property type="component" value="Unassembled WGS sequence"/>
</dbReference>
<keyword evidence="3" id="KW-1185">Reference proteome</keyword>
<accession>A0ABV7CN31</accession>
<proteinExistence type="predicted"/>
<comment type="caution">
    <text evidence="2">The sequence shown here is derived from an EMBL/GenBank/DDBJ whole genome shotgun (WGS) entry which is preliminary data.</text>
</comment>
<protein>
    <submittedName>
        <fullName evidence="2">Uncharacterized protein</fullName>
    </submittedName>
</protein>
<keyword evidence="1" id="KW-1133">Transmembrane helix</keyword>
<organism evidence="2 3">
    <name type="scientific">Pseudoalteromonas fenneropenaei</name>
    <dbReference type="NCBI Taxonomy" id="1737459"/>
    <lineage>
        <taxon>Bacteria</taxon>
        <taxon>Pseudomonadati</taxon>
        <taxon>Pseudomonadota</taxon>
        <taxon>Gammaproteobacteria</taxon>
        <taxon>Alteromonadales</taxon>
        <taxon>Pseudoalteromonadaceae</taxon>
        <taxon>Pseudoalteromonas</taxon>
    </lineage>
</organism>
<evidence type="ECO:0000313" key="2">
    <source>
        <dbReference type="EMBL" id="MFC3033931.1"/>
    </source>
</evidence>
<sequence>MHAQVGFGLIRQAPQGVALMLVLMLIVILIDRAALAQHYGVALQGLGFGGLAALTLLAYWRGKGGVFFILALLMPLIFVIFAHLPSFLALAYGVCGFFLGITLTLAGYGKLKSQA</sequence>
<name>A0ABV7CN31_9GAMM</name>